<dbReference type="AlphaFoldDB" id="A0A2I1M7T3"/>
<organism evidence="1 2">
    <name type="scientific">Alloscardovia omnicolens</name>
    <dbReference type="NCBI Taxonomy" id="419015"/>
    <lineage>
        <taxon>Bacteria</taxon>
        <taxon>Bacillati</taxon>
        <taxon>Actinomycetota</taxon>
        <taxon>Actinomycetes</taxon>
        <taxon>Bifidobacteriales</taxon>
        <taxon>Bifidobacteriaceae</taxon>
        <taxon>Alloscardovia</taxon>
    </lineage>
</organism>
<dbReference type="Proteomes" id="UP000242263">
    <property type="component" value="Unassembled WGS sequence"/>
</dbReference>
<reference evidence="1 2" key="1">
    <citation type="submission" date="2017-12" db="EMBL/GenBank/DDBJ databases">
        <title>Phylogenetic diversity of female urinary microbiome.</title>
        <authorList>
            <person name="Thomas-White K."/>
            <person name="Wolfe A.J."/>
        </authorList>
    </citation>
    <scope>NUCLEOTIDE SEQUENCE [LARGE SCALE GENOMIC DNA]</scope>
    <source>
        <strain evidence="1 2">UMB0064</strain>
    </source>
</reference>
<protein>
    <submittedName>
        <fullName evidence="1">Uncharacterized protein</fullName>
    </submittedName>
</protein>
<evidence type="ECO:0000313" key="2">
    <source>
        <dbReference type="Proteomes" id="UP000242263"/>
    </source>
</evidence>
<evidence type="ECO:0000313" key="1">
    <source>
        <dbReference type="EMBL" id="PKZ16184.1"/>
    </source>
</evidence>
<sequence length="131" mass="14827">MLCIALLPRVYAHERSANDRLIFLVNSTINTSANRIGISRGEIAQFVQENKKELFLENQYQGSSEQFANSVYETITSANSILKSGNKEIYPTGLIHEKSGIRSKRSKPNVKSEMFWWGSRTTFYTDAAAED</sequence>
<accession>A0A2I1M7T3</accession>
<comment type="caution">
    <text evidence="1">The sequence shown here is derived from an EMBL/GenBank/DDBJ whole genome shotgun (WGS) entry which is preliminary data.</text>
</comment>
<dbReference type="RefSeq" id="WP_021618584.1">
    <property type="nucleotide sequence ID" value="NZ_JASOFK010000005.1"/>
</dbReference>
<dbReference type="EMBL" id="PKGU01000001">
    <property type="protein sequence ID" value="PKZ16184.1"/>
    <property type="molecule type" value="Genomic_DNA"/>
</dbReference>
<proteinExistence type="predicted"/>
<name>A0A2I1M7T3_9BIFI</name>
<gene>
    <name evidence="1" type="ORF">CYJ32_01760</name>
</gene>